<dbReference type="GO" id="GO:0005634">
    <property type="term" value="C:nucleus"/>
    <property type="evidence" value="ECO:0007669"/>
    <property type="project" value="UniProtKB-SubCell"/>
</dbReference>
<reference evidence="4 5" key="1">
    <citation type="submission" date="2020-10" db="EMBL/GenBank/DDBJ databases">
        <title>The Coptis chinensis genome and diversification of protoberbering-type alkaloids.</title>
        <authorList>
            <person name="Wang B."/>
            <person name="Shu S."/>
            <person name="Song C."/>
            <person name="Liu Y."/>
        </authorList>
    </citation>
    <scope>NUCLEOTIDE SEQUENCE [LARGE SCALE GENOMIC DNA]</scope>
    <source>
        <strain evidence="4">HL-2020</strain>
        <tissue evidence="4">Leaf</tissue>
    </source>
</reference>
<protein>
    <recommendedName>
        <fullName evidence="3">ELK domain-containing protein</fullName>
    </recommendedName>
</protein>
<evidence type="ECO:0000313" key="5">
    <source>
        <dbReference type="Proteomes" id="UP000631114"/>
    </source>
</evidence>
<organism evidence="4 5">
    <name type="scientific">Coptis chinensis</name>
    <dbReference type="NCBI Taxonomy" id="261450"/>
    <lineage>
        <taxon>Eukaryota</taxon>
        <taxon>Viridiplantae</taxon>
        <taxon>Streptophyta</taxon>
        <taxon>Embryophyta</taxon>
        <taxon>Tracheophyta</taxon>
        <taxon>Spermatophyta</taxon>
        <taxon>Magnoliopsida</taxon>
        <taxon>Ranunculales</taxon>
        <taxon>Ranunculaceae</taxon>
        <taxon>Coptidoideae</taxon>
        <taxon>Coptis</taxon>
    </lineage>
</organism>
<evidence type="ECO:0000256" key="1">
    <source>
        <dbReference type="PROSITE-ProRule" id="PRU00559"/>
    </source>
</evidence>
<proteinExistence type="inferred from homology"/>
<dbReference type="Proteomes" id="UP000631114">
    <property type="component" value="Unassembled WGS sequence"/>
</dbReference>
<dbReference type="SMART" id="SM01188">
    <property type="entry name" value="ELK"/>
    <property type="match status" value="1"/>
</dbReference>
<comment type="similarity">
    <text evidence="1">Belongs to the TALE/KNOX homeobox family.</text>
</comment>
<feature type="region of interest" description="Disordered" evidence="2">
    <location>
        <begin position="148"/>
        <end position="211"/>
    </location>
</feature>
<name>A0A835M2Y4_9MAGN</name>
<dbReference type="OrthoDB" id="10056939at2759"/>
<evidence type="ECO:0000313" key="4">
    <source>
        <dbReference type="EMBL" id="KAF9612114.1"/>
    </source>
</evidence>
<comment type="caution">
    <text evidence="4">The sequence shown here is derived from an EMBL/GenBank/DDBJ whole genome shotgun (WGS) entry which is preliminary data.</text>
</comment>
<dbReference type="InterPro" id="IPR005539">
    <property type="entry name" value="ELK_dom"/>
</dbReference>
<keyword evidence="1" id="KW-0539">Nucleus</keyword>
<dbReference type="PROSITE" id="PS51213">
    <property type="entry name" value="ELK"/>
    <property type="match status" value="1"/>
</dbReference>
<sequence>MEKNGFEQIGNGEIHFVADKKINLPSFGCLSISDPIISTSPEFTFDWIDNENWNMTSISGNDQEGALGFCCHGQTMSLIRPHPFEKSKYHWSHLHHFSTRCSTVEENDIIISETAEDESHCINQEPSGKESSIVVKLQNDAYREGVEHEPIQKTDGALNGNVTSSGDSTSHFSLSVKSSSIDGKCDGDGLSEDDQDNSGGETELPEIDPGAEDRELKNHLLKKYSGYLGSLKQELSKKKKKEYTIIRVSNRQDVSSPREGNVVSKNNQRGRQRRLLYRINLVWIEKMINNRCINQRRRHWKPSEDMQFVVMDGLHAQNAAVYMEGHFMADGNYRLGP</sequence>
<dbReference type="Pfam" id="PF03789">
    <property type="entry name" value="ELK"/>
    <property type="match status" value="1"/>
</dbReference>
<evidence type="ECO:0000256" key="2">
    <source>
        <dbReference type="SAM" id="MobiDB-lite"/>
    </source>
</evidence>
<dbReference type="GO" id="GO:0003677">
    <property type="term" value="F:DNA binding"/>
    <property type="evidence" value="ECO:0007669"/>
    <property type="project" value="InterPro"/>
</dbReference>
<dbReference type="AlphaFoldDB" id="A0A835M2Y4"/>
<accession>A0A835M2Y4</accession>
<gene>
    <name evidence="4" type="ORF">IFM89_038182</name>
</gene>
<feature type="compositionally biased region" description="Polar residues" evidence="2">
    <location>
        <begin position="160"/>
        <end position="181"/>
    </location>
</feature>
<keyword evidence="5" id="KW-1185">Reference proteome</keyword>
<evidence type="ECO:0000259" key="3">
    <source>
        <dbReference type="PROSITE" id="PS51213"/>
    </source>
</evidence>
<feature type="domain" description="ELK" evidence="3">
    <location>
        <begin position="215"/>
        <end position="235"/>
    </location>
</feature>
<comment type="subcellular location">
    <subcellularLocation>
        <location evidence="1">Nucleus</location>
    </subcellularLocation>
</comment>
<dbReference type="EMBL" id="JADFTS010000004">
    <property type="protein sequence ID" value="KAF9612114.1"/>
    <property type="molecule type" value="Genomic_DNA"/>
</dbReference>